<feature type="domain" description="SCP" evidence="2">
    <location>
        <begin position="22"/>
        <end position="178"/>
    </location>
</feature>
<dbReference type="Proteomes" id="UP001152747">
    <property type="component" value="Unassembled WGS sequence"/>
</dbReference>
<dbReference type="OrthoDB" id="5876828at2759"/>
<keyword evidence="4" id="KW-1185">Reference proteome</keyword>
<evidence type="ECO:0000259" key="2">
    <source>
        <dbReference type="SMART" id="SM00198"/>
    </source>
</evidence>
<comment type="caution">
    <text evidence="3">The sequence shown here is derived from an EMBL/GenBank/DDBJ whole genome shotgun (WGS) entry which is preliminary data.</text>
</comment>
<dbReference type="InterPro" id="IPR001283">
    <property type="entry name" value="CRISP-related"/>
</dbReference>
<dbReference type="InterPro" id="IPR002413">
    <property type="entry name" value="V5_allergen-like"/>
</dbReference>
<sequence>MLKLLVFFTLVIVVSSIKFQLSAQNVIVNMHNTLRSKIAKGTYVAKGTRHGPATNMRVLTWDNTLAAQAERHAMSQQKGHSAGCRNGQYGENMWWYFSPTPISNVNEYVAKACAGWESEFQDYGWRNANDLDGRILHATQMAWASSYQIGCGGAIYREGKWNKVMIVCQYKVKGNMHGTPAYKLGRTASDCRFKTGQGLCSKM</sequence>
<evidence type="ECO:0000313" key="4">
    <source>
        <dbReference type="Proteomes" id="UP001152747"/>
    </source>
</evidence>
<dbReference type="PANTHER" id="PTHR10334">
    <property type="entry name" value="CYSTEINE-RICH SECRETORY PROTEIN-RELATED"/>
    <property type="match status" value="1"/>
</dbReference>
<feature type="signal peptide" evidence="1">
    <location>
        <begin position="1"/>
        <end position="16"/>
    </location>
</feature>
<gene>
    <name evidence="3" type="ORF">CAMP_LOCUS10217</name>
</gene>
<evidence type="ECO:0000313" key="3">
    <source>
        <dbReference type="EMBL" id="CAI5447580.1"/>
    </source>
</evidence>
<dbReference type="PRINTS" id="PR00838">
    <property type="entry name" value="V5ALLERGEN"/>
</dbReference>
<dbReference type="SUPFAM" id="SSF55797">
    <property type="entry name" value="PR-1-like"/>
    <property type="match status" value="1"/>
</dbReference>
<organism evidence="3 4">
    <name type="scientific">Caenorhabditis angaria</name>
    <dbReference type="NCBI Taxonomy" id="860376"/>
    <lineage>
        <taxon>Eukaryota</taxon>
        <taxon>Metazoa</taxon>
        <taxon>Ecdysozoa</taxon>
        <taxon>Nematoda</taxon>
        <taxon>Chromadorea</taxon>
        <taxon>Rhabditida</taxon>
        <taxon>Rhabditina</taxon>
        <taxon>Rhabditomorpha</taxon>
        <taxon>Rhabditoidea</taxon>
        <taxon>Rhabditidae</taxon>
        <taxon>Peloderinae</taxon>
        <taxon>Caenorhabditis</taxon>
    </lineage>
</organism>
<dbReference type="Gene3D" id="3.40.33.10">
    <property type="entry name" value="CAP"/>
    <property type="match status" value="1"/>
</dbReference>
<keyword evidence="1" id="KW-0732">Signal</keyword>
<dbReference type="Pfam" id="PF00188">
    <property type="entry name" value="CAP"/>
    <property type="match status" value="1"/>
</dbReference>
<reference evidence="3" key="1">
    <citation type="submission" date="2022-11" db="EMBL/GenBank/DDBJ databases">
        <authorList>
            <person name="Kikuchi T."/>
        </authorList>
    </citation>
    <scope>NUCLEOTIDE SEQUENCE</scope>
    <source>
        <strain evidence="3">PS1010</strain>
    </source>
</reference>
<dbReference type="InterPro" id="IPR014044">
    <property type="entry name" value="CAP_dom"/>
</dbReference>
<accession>A0A9P1N4F4</accession>
<dbReference type="InterPro" id="IPR035940">
    <property type="entry name" value="CAP_sf"/>
</dbReference>
<dbReference type="AlphaFoldDB" id="A0A9P1N4F4"/>
<dbReference type="EMBL" id="CANHGI010000004">
    <property type="protein sequence ID" value="CAI5447580.1"/>
    <property type="molecule type" value="Genomic_DNA"/>
</dbReference>
<feature type="chain" id="PRO_5040114368" description="SCP domain-containing protein" evidence="1">
    <location>
        <begin position="17"/>
        <end position="203"/>
    </location>
</feature>
<proteinExistence type="predicted"/>
<dbReference type="PRINTS" id="PR00837">
    <property type="entry name" value="V5TPXLIKE"/>
</dbReference>
<dbReference type="SMART" id="SM00198">
    <property type="entry name" value="SCP"/>
    <property type="match status" value="1"/>
</dbReference>
<evidence type="ECO:0000256" key="1">
    <source>
        <dbReference type="SAM" id="SignalP"/>
    </source>
</evidence>
<protein>
    <recommendedName>
        <fullName evidence="2">SCP domain-containing protein</fullName>
    </recommendedName>
</protein>
<dbReference type="CDD" id="cd05380">
    <property type="entry name" value="CAP_euk"/>
    <property type="match status" value="1"/>
</dbReference>
<name>A0A9P1N4F4_9PELO</name>